<proteinExistence type="predicted"/>
<keyword evidence="3" id="KW-1185">Reference proteome</keyword>
<sequence length="306" mass="34803">MSIIITVLGSHEKKKDTQNLKSQKAALLKKILGWTSDEYTPPKAPKFHYLLQQTLWDVPDNFFNRKIYTKGVTVFYCIDEEAEERPIATDIKEIHAQSPAKIILVGADKEKLEKLRRMSTTPIIEPPSQSNKKVGVRIHQTVSDVISASDSIANILDTIKTSKPEDKTNYYSKKYLELWNKGTENHTDKDTADYYAALKLLKDYCKSDSTDSTAIAYVKLAFTCHLGRTHHSTVRGLVREEFSKSSEKTVEHLLNTLKDKLKSEAINSEGSLATRIKFIQDMTNLNVFDFSNDNQKKNDLNKGLQK</sequence>
<dbReference type="InterPro" id="IPR041234">
    <property type="entry name" value="RavJ-like_C"/>
</dbReference>
<dbReference type="EMBL" id="UGOD01000001">
    <property type="protein sequence ID" value="STX51212.1"/>
    <property type="molecule type" value="Genomic_DNA"/>
</dbReference>
<organism evidence="2 3">
    <name type="scientific">Legionella busanensis</name>
    <dbReference type="NCBI Taxonomy" id="190655"/>
    <lineage>
        <taxon>Bacteria</taxon>
        <taxon>Pseudomonadati</taxon>
        <taxon>Pseudomonadota</taxon>
        <taxon>Gammaproteobacteria</taxon>
        <taxon>Legionellales</taxon>
        <taxon>Legionellaceae</taxon>
        <taxon>Legionella</taxon>
    </lineage>
</organism>
<reference evidence="2 3" key="1">
    <citation type="submission" date="2018-06" db="EMBL/GenBank/DDBJ databases">
        <authorList>
            <consortium name="Pathogen Informatics"/>
            <person name="Doyle S."/>
        </authorList>
    </citation>
    <scope>NUCLEOTIDE SEQUENCE [LARGE SCALE GENOMIC DNA]</scope>
    <source>
        <strain evidence="2 3">NCTC13316</strain>
    </source>
</reference>
<evidence type="ECO:0000313" key="2">
    <source>
        <dbReference type="EMBL" id="STX51212.1"/>
    </source>
</evidence>
<accession>A0A378JSR4</accession>
<dbReference type="AlphaFoldDB" id="A0A378JSR4"/>
<name>A0A378JSR4_9GAMM</name>
<evidence type="ECO:0000259" key="1">
    <source>
        <dbReference type="Pfam" id="PF18493"/>
    </source>
</evidence>
<dbReference type="RefSeq" id="WP_115330862.1">
    <property type="nucleotide sequence ID" value="NZ_CAAAHP010000001.1"/>
</dbReference>
<evidence type="ECO:0000313" key="3">
    <source>
        <dbReference type="Proteomes" id="UP000254794"/>
    </source>
</evidence>
<dbReference type="OrthoDB" id="5639734at2"/>
<dbReference type="Proteomes" id="UP000254794">
    <property type="component" value="Unassembled WGS sequence"/>
</dbReference>
<dbReference type="Pfam" id="PF18493">
    <property type="entry name" value="DUF5617"/>
    <property type="match status" value="1"/>
</dbReference>
<feature type="domain" description="RavJ-like C-terminal" evidence="1">
    <location>
        <begin position="174"/>
        <end position="280"/>
    </location>
</feature>
<gene>
    <name evidence="2" type="ORF">NCTC13316_01306</name>
</gene>
<protein>
    <recommendedName>
        <fullName evidence="1">RavJ-like C-terminal domain-containing protein</fullName>
    </recommendedName>
</protein>